<dbReference type="Gene3D" id="2.40.50.140">
    <property type="entry name" value="Nucleic acid-binding proteins"/>
    <property type="match status" value="4"/>
</dbReference>
<comment type="similarity">
    <text evidence="2 11">Belongs to the replication factor A protein 1 family.</text>
</comment>
<dbReference type="FunFam" id="2.40.50.140:FF:000064">
    <property type="entry name" value="Replication protein A subunit"/>
    <property type="match status" value="1"/>
</dbReference>
<feature type="domain" description="Replication factor A C-terminal" evidence="14">
    <location>
        <begin position="427"/>
        <end position="572"/>
    </location>
</feature>
<proteinExistence type="inferred from homology"/>
<dbReference type="InterPro" id="IPR047192">
    <property type="entry name" value="Euk_RPA1_DBD_C"/>
</dbReference>
<dbReference type="OMA" id="VIRAVFW"/>
<dbReference type="GO" id="GO:0008270">
    <property type="term" value="F:zinc ion binding"/>
    <property type="evidence" value="ECO:0007669"/>
    <property type="project" value="UniProtKB-KW"/>
</dbReference>
<dbReference type="Pfam" id="PF04057">
    <property type="entry name" value="Rep-A_N"/>
    <property type="match status" value="1"/>
</dbReference>
<protein>
    <recommendedName>
        <fullName evidence="11">Replication protein A subunit</fullName>
    </recommendedName>
</protein>
<dbReference type="Pfam" id="PF08646">
    <property type="entry name" value="Rep_fac-A_C"/>
    <property type="match status" value="1"/>
</dbReference>
<dbReference type="FunFam" id="2.40.50.140:FF:000090">
    <property type="entry name" value="Replication protein A subunit"/>
    <property type="match status" value="1"/>
</dbReference>
<evidence type="ECO:0000256" key="4">
    <source>
        <dbReference type="ARBA" id="ARBA00022723"/>
    </source>
</evidence>
<dbReference type="PANTHER" id="PTHR47165:SF4">
    <property type="entry name" value="OS03G0429900 PROTEIN"/>
    <property type="match status" value="1"/>
</dbReference>
<evidence type="ECO:0000256" key="8">
    <source>
        <dbReference type="ARBA" id="ARBA00023242"/>
    </source>
</evidence>
<evidence type="ECO:0000256" key="7">
    <source>
        <dbReference type="ARBA" id="ARBA00023125"/>
    </source>
</evidence>
<evidence type="ECO:0000259" key="14">
    <source>
        <dbReference type="Pfam" id="PF08646"/>
    </source>
</evidence>
<accession>A0A974HUP6</accession>
<comment type="function">
    <text evidence="9 11">As part of the heterotrimeric replication protein A complex (RPA/RP-A), binds and stabilizes single-stranded DNA intermediates, that form during DNA replication or upon DNA stress. It prevents their reannealing and in parallel, recruits and activates different proteins and complexes involved in DNA metabolism. Thereby, it plays an essential role both in DNA replication and the cellular response to DNA damage.</text>
</comment>
<dbReference type="InterPro" id="IPR012340">
    <property type="entry name" value="NA-bd_OB-fold"/>
</dbReference>
<keyword evidence="6 11" id="KW-0862">Zinc</keyword>
<reference evidence="17" key="1">
    <citation type="journal article" date="2016" name="Nature">
        <title>Genome evolution in the allotetraploid frog Xenopus laevis.</title>
        <authorList>
            <person name="Session A.M."/>
            <person name="Uno Y."/>
            <person name="Kwon T."/>
            <person name="Chapman J.A."/>
            <person name="Toyoda A."/>
            <person name="Takahashi S."/>
            <person name="Fukui A."/>
            <person name="Hikosaka A."/>
            <person name="Suzuki A."/>
            <person name="Kondo M."/>
            <person name="van Heeringen S.J."/>
            <person name="Quigley I."/>
            <person name="Heinz S."/>
            <person name="Ogino H."/>
            <person name="Ochi H."/>
            <person name="Hellsten U."/>
            <person name="Lyons J.B."/>
            <person name="Simakov O."/>
            <person name="Putnam N."/>
            <person name="Stites J."/>
            <person name="Kuroki Y."/>
            <person name="Tanaka T."/>
            <person name="Michiue T."/>
            <person name="Watanabe M."/>
            <person name="Bogdanovic O."/>
            <person name="Lister R."/>
            <person name="Georgiou G."/>
            <person name="Paranjpe S.S."/>
            <person name="van Kruijsbergen I."/>
            <person name="Shu S."/>
            <person name="Carlson J."/>
            <person name="Kinoshita T."/>
            <person name="Ohta Y."/>
            <person name="Mawaribuchi S."/>
            <person name="Jenkins J."/>
            <person name="Grimwood J."/>
            <person name="Schmutz J."/>
            <person name="Mitros T."/>
            <person name="Mozaffari S.V."/>
            <person name="Suzuki Y."/>
            <person name="Haramoto Y."/>
            <person name="Yamamoto T.S."/>
            <person name="Takagi C."/>
            <person name="Heald R."/>
            <person name="Miller K."/>
            <person name="Haudenschild C."/>
            <person name="Kitzman J."/>
            <person name="Nakayama T."/>
            <person name="Izutsu Y."/>
            <person name="Robert J."/>
            <person name="Fortriede J."/>
            <person name="Burns K."/>
            <person name="Lotay V."/>
            <person name="Karimi K."/>
            <person name="Yasuoka Y."/>
            <person name="Dichmann D.S."/>
            <person name="Flajnik M.F."/>
            <person name="Houston D.W."/>
            <person name="Shendure J."/>
            <person name="DuPasquier L."/>
            <person name="Vize P.D."/>
            <person name="Zorn A.M."/>
            <person name="Ito M."/>
            <person name="Marcotte E.M."/>
            <person name="Wallingford J.B."/>
            <person name="Ito Y."/>
            <person name="Asashima M."/>
            <person name="Ueno N."/>
            <person name="Matsuda Y."/>
            <person name="Veenstra G.J."/>
            <person name="Fujiyama A."/>
            <person name="Harland R.M."/>
            <person name="Taira M."/>
            <person name="Rokhsar D.S."/>
        </authorList>
    </citation>
    <scope>NUCLEOTIDE SEQUENCE [LARGE SCALE GENOMIC DNA]</scope>
    <source>
        <strain evidence="17">J</strain>
    </source>
</reference>
<dbReference type="NCBIfam" id="TIGR00617">
    <property type="entry name" value="rpa1"/>
    <property type="match status" value="1"/>
</dbReference>
<dbReference type="EMBL" id="CM004469">
    <property type="protein sequence ID" value="OCT91082.1"/>
    <property type="molecule type" value="Genomic_DNA"/>
</dbReference>
<comment type="subcellular location">
    <subcellularLocation>
        <location evidence="1">Nucleus</location>
        <location evidence="1">PML body</location>
    </subcellularLocation>
</comment>
<dbReference type="InterPro" id="IPR004365">
    <property type="entry name" value="NA-bd_OB_tRNA"/>
</dbReference>
<dbReference type="InterPro" id="IPR031657">
    <property type="entry name" value="REPA_OB_2"/>
</dbReference>
<dbReference type="FunFam" id="2.40.50.140:FF:000041">
    <property type="entry name" value="Replication protein A subunit"/>
    <property type="match status" value="1"/>
</dbReference>
<sequence length="584" mass="65059">MALPHLSEGAISAMLGGDSSCKPTLQVINIRSINTGNGPPRYRLLMSDGLNTLSSFMLATQLNSLVDHNLLATNCICQVTRFIVNNLKDGRRVIIVMEMEILKSADLVKEKIGTPQPYNEAPPPSMNRGTSRLFGGGGMLNTPGGSQTKVVPIASLNPYQSKWTVRARVTNKGQIRTWSNSRGDGKLFSIEMVDESGEIRATAFNDQADKFFSLIEVNKVYYFSKGTLKIANKQYTSVKNDYEMTFNSETSVIPCDDSADVPTVQFEFVPIGELESKNKDTVLDIIGICKNVEEVTKVTIRSNNREVSKRNIHLMDSSGKLVSTTLWGEDADKFDGSRQPVVAIKGARLSDFGGRSLSVLSSSTLMINPDIPEAFKLRAWFDSEGQVVEGTSISESRGGGTGGGNTNWKSLLEVKNENLGHGEKADYFTSIATIVYLRKENCLYQACPSEDCNKKVIDQQNGLFRCEKCNKEFPNFKYRLILSANIADFGENQWITCFQESAESILGQNATYLGELKEKNEQAFDEVFQNANFRSYTFRIRVKMETYNDESRIKATAMDVKPVDHKEYSRRLIMNIRKMATQGV</sequence>
<dbReference type="InterPro" id="IPR007199">
    <property type="entry name" value="Rep_factor-A_N"/>
</dbReference>
<name>A0A974HUP6_XENLA</name>
<organism evidence="16 17">
    <name type="scientific">Xenopus laevis</name>
    <name type="common">African clawed frog</name>
    <dbReference type="NCBI Taxonomy" id="8355"/>
    <lineage>
        <taxon>Eukaryota</taxon>
        <taxon>Metazoa</taxon>
        <taxon>Chordata</taxon>
        <taxon>Craniata</taxon>
        <taxon>Vertebrata</taxon>
        <taxon>Euteleostomi</taxon>
        <taxon>Amphibia</taxon>
        <taxon>Batrachia</taxon>
        <taxon>Anura</taxon>
        <taxon>Pipoidea</taxon>
        <taxon>Pipidae</taxon>
        <taxon>Xenopodinae</taxon>
        <taxon>Xenopus</taxon>
        <taxon>Xenopus</taxon>
    </lineage>
</organism>
<keyword evidence="5 11" id="KW-0863">Zinc-finger</keyword>
<dbReference type="InterPro" id="IPR004591">
    <property type="entry name" value="Rfa1"/>
</dbReference>
<comment type="subunit">
    <text evidence="10">Component of the heterotrimeric canonical replication protein A complex (RPA). Interacts with rpain-a.</text>
</comment>
<evidence type="ECO:0000256" key="9">
    <source>
        <dbReference type="ARBA" id="ARBA00058595"/>
    </source>
</evidence>
<keyword evidence="3 11" id="KW-0235">DNA replication</keyword>
<dbReference type="GO" id="GO:0003677">
    <property type="term" value="F:DNA binding"/>
    <property type="evidence" value="ECO:0007669"/>
    <property type="project" value="UniProtKB-KW"/>
</dbReference>
<dbReference type="InterPro" id="IPR013955">
    <property type="entry name" value="Rep_factor-A_C"/>
</dbReference>
<dbReference type="CDD" id="cd04475">
    <property type="entry name" value="RPA1_DBD_B"/>
    <property type="match status" value="1"/>
</dbReference>
<dbReference type="GO" id="GO:0016605">
    <property type="term" value="C:PML body"/>
    <property type="evidence" value="ECO:0007669"/>
    <property type="project" value="UniProtKB-SubCell"/>
</dbReference>
<evidence type="ECO:0000259" key="15">
    <source>
        <dbReference type="Pfam" id="PF16900"/>
    </source>
</evidence>
<evidence type="ECO:0000256" key="5">
    <source>
        <dbReference type="ARBA" id="ARBA00022771"/>
    </source>
</evidence>
<dbReference type="AlphaFoldDB" id="A0A974HUP6"/>
<evidence type="ECO:0000259" key="12">
    <source>
        <dbReference type="Pfam" id="PF01336"/>
    </source>
</evidence>
<keyword evidence="4 11" id="KW-0479">Metal-binding</keyword>
<keyword evidence="7 11" id="KW-0238">DNA-binding</keyword>
<evidence type="ECO:0000313" key="17">
    <source>
        <dbReference type="Proteomes" id="UP000694892"/>
    </source>
</evidence>
<evidence type="ECO:0000256" key="11">
    <source>
        <dbReference type="RuleBase" id="RU364130"/>
    </source>
</evidence>
<dbReference type="GO" id="GO:0006310">
    <property type="term" value="P:DNA recombination"/>
    <property type="evidence" value="ECO:0007669"/>
    <property type="project" value="InterPro"/>
</dbReference>
<dbReference type="Pfam" id="PF16900">
    <property type="entry name" value="REPA_OB_2"/>
    <property type="match status" value="1"/>
</dbReference>
<evidence type="ECO:0000256" key="6">
    <source>
        <dbReference type="ARBA" id="ARBA00022833"/>
    </source>
</evidence>
<dbReference type="CDD" id="cd04476">
    <property type="entry name" value="RPA1_DBD_C"/>
    <property type="match status" value="1"/>
</dbReference>
<evidence type="ECO:0000256" key="2">
    <source>
        <dbReference type="ARBA" id="ARBA00005690"/>
    </source>
</evidence>
<dbReference type="GO" id="GO:0006260">
    <property type="term" value="P:DNA replication"/>
    <property type="evidence" value="ECO:0007669"/>
    <property type="project" value="UniProtKB-KW"/>
</dbReference>
<evidence type="ECO:0000256" key="10">
    <source>
        <dbReference type="ARBA" id="ARBA00062693"/>
    </source>
</evidence>
<dbReference type="CDD" id="cd04474">
    <property type="entry name" value="RPA1_DBD_A"/>
    <property type="match status" value="1"/>
</dbReference>
<dbReference type="CDD" id="cd04477">
    <property type="entry name" value="RPA1N"/>
    <property type="match status" value="1"/>
</dbReference>
<evidence type="ECO:0000259" key="13">
    <source>
        <dbReference type="Pfam" id="PF04057"/>
    </source>
</evidence>
<gene>
    <name evidence="16" type="ORF">XELAEV_18014137mg</name>
</gene>
<feature type="domain" description="OB" evidence="12">
    <location>
        <begin position="163"/>
        <end position="244"/>
    </location>
</feature>
<dbReference type="SUPFAM" id="SSF50249">
    <property type="entry name" value="Nucleic acid-binding proteins"/>
    <property type="match status" value="4"/>
</dbReference>
<evidence type="ECO:0000256" key="1">
    <source>
        <dbReference type="ARBA" id="ARBA00004322"/>
    </source>
</evidence>
<dbReference type="Proteomes" id="UP000694892">
    <property type="component" value="Chromosome 2S"/>
</dbReference>
<evidence type="ECO:0000313" key="16">
    <source>
        <dbReference type="EMBL" id="OCT91082.1"/>
    </source>
</evidence>
<keyword evidence="8 11" id="KW-0539">Nucleus</keyword>
<dbReference type="Pfam" id="PF01336">
    <property type="entry name" value="tRNA_anti-codon"/>
    <property type="match status" value="1"/>
</dbReference>
<dbReference type="PANTHER" id="PTHR47165">
    <property type="entry name" value="OS03G0429900 PROTEIN"/>
    <property type="match status" value="1"/>
</dbReference>
<dbReference type="GO" id="GO:0006281">
    <property type="term" value="P:DNA repair"/>
    <property type="evidence" value="ECO:0007669"/>
    <property type="project" value="InterPro"/>
</dbReference>
<feature type="domain" description="Replication protein A OB" evidence="15">
    <location>
        <begin position="271"/>
        <end position="368"/>
    </location>
</feature>
<evidence type="ECO:0000256" key="3">
    <source>
        <dbReference type="ARBA" id="ARBA00022705"/>
    </source>
</evidence>
<feature type="domain" description="Replication factor-A protein 1 N-terminal" evidence="13">
    <location>
        <begin position="6"/>
        <end position="104"/>
    </location>
</feature>
<dbReference type="FunFam" id="2.40.50.140:FF:000117">
    <property type="entry name" value="Replication protein A subunit"/>
    <property type="match status" value="1"/>
</dbReference>